<evidence type="ECO:0000256" key="7">
    <source>
        <dbReference type="ARBA" id="ARBA00022723"/>
    </source>
</evidence>
<dbReference type="SUPFAM" id="SSF52518">
    <property type="entry name" value="Thiamin diphosphate-binding fold (THDP-binding)"/>
    <property type="match status" value="2"/>
</dbReference>
<evidence type="ECO:0000256" key="6">
    <source>
        <dbReference type="ARBA" id="ARBA00022485"/>
    </source>
</evidence>
<evidence type="ECO:0000256" key="5">
    <source>
        <dbReference type="ARBA" id="ARBA00022448"/>
    </source>
</evidence>
<keyword evidence="9 14" id="KW-0560">Oxidoreductase</keyword>
<feature type="domain" description="4Fe-4S ferredoxin-type" evidence="16">
    <location>
        <begin position="517"/>
        <end position="545"/>
    </location>
</feature>
<evidence type="ECO:0000259" key="16">
    <source>
        <dbReference type="PROSITE" id="PS51379"/>
    </source>
</evidence>
<dbReference type="CDD" id="cd07034">
    <property type="entry name" value="TPP_PYR_PFOR_IOR-alpha_like"/>
    <property type="match status" value="1"/>
</dbReference>
<dbReference type="AlphaFoldDB" id="A0A235BP72"/>
<protein>
    <recommendedName>
        <fullName evidence="4 14">Indolepyruvate oxidoreductase subunit IorA</fullName>
        <shortName evidence="14">IOR</shortName>
        <ecNumber evidence="3 14">1.2.7.8</ecNumber>
    </recommendedName>
    <alternativeName>
        <fullName evidence="12 14">Indolepyruvate ferredoxin oxidoreductase subunit alpha</fullName>
    </alternativeName>
</protein>
<feature type="binding site" evidence="15">
    <location>
        <position position="532"/>
    </location>
    <ligand>
        <name>[4Fe-4S] cluster</name>
        <dbReference type="ChEBI" id="CHEBI:49883"/>
        <label>1</label>
    </ligand>
</feature>
<dbReference type="InterPro" id="IPR002880">
    <property type="entry name" value="Pyrv_Fd/Flavodoxin_OxRdtase_N"/>
</dbReference>
<accession>A0A235BP72</accession>
<keyword evidence="17" id="KW-0670">Pyruvate</keyword>
<dbReference type="EMBL" id="NOZQ01000209">
    <property type="protein sequence ID" value="OYD13982.1"/>
    <property type="molecule type" value="Genomic_DNA"/>
</dbReference>
<evidence type="ECO:0000256" key="13">
    <source>
        <dbReference type="ARBA" id="ARBA00048332"/>
    </source>
</evidence>
<evidence type="ECO:0000313" key="17">
    <source>
        <dbReference type="EMBL" id="OYD13982.1"/>
    </source>
</evidence>
<feature type="binding site" evidence="15">
    <location>
        <position position="537"/>
    </location>
    <ligand>
        <name>[4Fe-4S] cluster</name>
        <dbReference type="ChEBI" id="CHEBI:49883"/>
        <label>2</label>
    </ligand>
</feature>
<dbReference type="GO" id="GO:0046872">
    <property type="term" value="F:metal ion binding"/>
    <property type="evidence" value="ECO:0007669"/>
    <property type="project" value="UniProtKB-UniRule"/>
</dbReference>
<feature type="binding site" evidence="15">
    <location>
        <position position="557"/>
    </location>
    <ligand>
        <name>[4Fe-4S] cluster</name>
        <dbReference type="ChEBI" id="CHEBI:49883"/>
        <label>2</label>
    </ligand>
</feature>
<evidence type="ECO:0000256" key="2">
    <source>
        <dbReference type="ARBA" id="ARBA00011238"/>
    </source>
</evidence>
<keyword evidence="10 14" id="KW-0408">Iron</keyword>
<evidence type="ECO:0000256" key="15">
    <source>
        <dbReference type="PIRSR" id="PIRSR006439-50"/>
    </source>
</evidence>
<keyword evidence="6 14" id="KW-0004">4Fe-4S</keyword>
<feature type="binding site" evidence="15">
    <location>
        <position position="564"/>
    </location>
    <ligand>
        <name>[4Fe-4S] cluster</name>
        <dbReference type="ChEBI" id="CHEBI:49883"/>
        <label>1</label>
    </ligand>
</feature>
<dbReference type="InterPro" id="IPR017896">
    <property type="entry name" value="4Fe4S_Fe-S-bd"/>
</dbReference>
<dbReference type="FunFam" id="3.40.50.970:FF:000039">
    <property type="entry name" value="Indolepyruvate oxidoreductase subunit IorA"/>
    <property type="match status" value="1"/>
</dbReference>
<dbReference type="GO" id="GO:0043805">
    <property type="term" value="F:indolepyruvate ferredoxin oxidoreductase activity"/>
    <property type="evidence" value="ECO:0007669"/>
    <property type="project" value="UniProtKB-UniRule"/>
</dbReference>
<proteinExistence type="predicted"/>
<gene>
    <name evidence="17" type="primary">iorA</name>
    <name evidence="17" type="ORF">CH333_09230</name>
</gene>
<dbReference type="PROSITE" id="PS51379">
    <property type="entry name" value="4FE4S_FER_2"/>
    <property type="match status" value="2"/>
</dbReference>
<evidence type="ECO:0000256" key="12">
    <source>
        <dbReference type="ARBA" id="ARBA00030514"/>
    </source>
</evidence>
<name>A0A235BP72_UNCW3</name>
<evidence type="ECO:0000256" key="11">
    <source>
        <dbReference type="ARBA" id="ARBA00023014"/>
    </source>
</evidence>
<dbReference type="InterPro" id="IPR029061">
    <property type="entry name" value="THDP-binding"/>
</dbReference>
<feature type="domain" description="4Fe-4S ferredoxin-type" evidence="16">
    <location>
        <begin position="546"/>
        <end position="572"/>
    </location>
</feature>
<evidence type="ECO:0000256" key="1">
    <source>
        <dbReference type="ARBA" id="ARBA00002995"/>
    </source>
</evidence>
<evidence type="ECO:0000256" key="10">
    <source>
        <dbReference type="ARBA" id="ARBA00023004"/>
    </source>
</evidence>
<dbReference type="PANTHER" id="PTHR43710">
    <property type="entry name" value="2-HYDROXYACYL-COA LYASE"/>
    <property type="match status" value="1"/>
</dbReference>
<comment type="subunit">
    <text evidence="2">Heterodimer of the IorA and IorB subunits.</text>
</comment>
<dbReference type="EC" id="1.2.7.8" evidence="3 14"/>
<comment type="cofactor">
    <cofactor evidence="14 15">
        <name>[4Fe-4S] cluster</name>
        <dbReference type="ChEBI" id="CHEBI:49883"/>
    </cofactor>
    <text evidence="14 15">Binds 2 [4Fe-4S] clusters. In this family the first cluster has a non-standard and varying [4Fe-4S] binding motif CX(2)CX(2)CX(4-5)CP.</text>
</comment>
<evidence type="ECO:0000256" key="8">
    <source>
        <dbReference type="ARBA" id="ARBA00022982"/>
    </source>
</evidence>
<evidence type="ECO:0000256" key="4">
    <source>
        <dbReference type="ARBA" id="ARBA00017710"/>
    </source>
</evidence>
<keyword evidence="11 14" id="KW-0411">Iron-sulfur</keyword>
<dbReference type="InterPro" id="IPR045025">
    <property type="entry name" value="HACL1-like"/>
</dbReference>
<dbReference type="GO" id="GO:0051539">
    <property type="term" value="F:4 iron, 4 sulfur cluster binding"/>
    <property type="evidence" value="ECO:0007669"/>
    <property type="project" value="UniProtKB-UniRule"/>
</dbReference>
<dbReference type="InterPro" id="IPR017721">
    <property type="entry name" value="IorA"/>
</dbReference>
<dbReference type="Pfam" id="PF01855">
    <property type="entry name" value="POR_N"/>
    <property type="match status" value="1"/>
</dbReference>
<evidence type="ECO:0000256" key="3">
    <source>
        <dbReference type="ARBA" id="ARBA00012812"/>
    </source>
</evidence>
<evidence type="ECO:0000256" key="14">
    <source>
        <dbReference type="PIRNR" id="PIRNR006439"/>
    </source>
</evidence>
<dbReference type="CDD" id="cd02008">
    <property type="entry name" value="TPP_IOR_alpha"/>
    <property type="match status" value="1"/>
</dbReference>
<evidence type="ECO:0000313" key="18">
    <source>
        <dbReference type="Proteomes" id="UP000215215"/>
    </source>
</evidence>
<feature type="binding site" evidence="15">
    <location>
        <position position="560"/>
    </location>
    <ligand>
        <name>[4Fe-4S] cluster</name>
        <dbReference type="ChEBI" id="CHEBI:49883"/>
        <label>2</label>
    </ligand>
</feature>
<organism evidence="17 18">
    <name type="scientific">candidate division WOR-3 bacterium JGI_Cruoil_03_44_89</name>
    <dbReference type="NCBI Taxonomy" id="1973748"/>
    <lineage>
        <taxon>Bacteria</taxon>
        <taxon>Bacteria division WOR-3</taxon>
    </lineage>
</organism>
<dbReference type="Gene3D" id="3.30.70.20">
    <property type="match status" value="1"/>
</dbReference>
<comment type="caution">
    <text evidence="17">The sequence shown here is derived from an EMBL/GenBank/DDBJ whole genome shotgun (WGS) entry which is preliminary data.</text>
</comment>
<keyword evidence="7 14" id="KW-0479">Metal-binding</keyword>
<feature type="binding site" evidence="15">
    <location>
        <position position="529"/>
    </location>
    <ligand>
        <name>[4Fe-4S] cluster</name>
        <dbReference type="ChEBI" id="CHEBI:49883"/>
        <label>1</label>
    </ligand>
</feature>
<dbReference type="PANTHER" id="PTHR43710:SF5">
    <property type="entry name" value="INDOLEPYRUVATE FERREDOXIN OXIDOREDUCTASE ALPHA SUBUNIT"/>
    <property type="match status" value="1"/>
</dbReference>
<dbReference type="Gene3D" id="3.40.50.920">
    <property type="match status" value="1"/>
</dbReference>
<dbReference type="PIRSF" id="PIRSF006439">
    <property type="entry name" value="Indolepyruvate_ferr_oxidored"/>
    <property type="match status" value="1"/>
</dbReference>
<dbReference type="SUPFAM" id="SSF52922">
    <property type="entry name" value="TK C-terminal domain-like"/>
    <property type="match status" value="1"/>
</dbReference>
<keyword evidence="5 14" id="KW-0813">Transport</keyword>
<sequence length="572" mass="63096">MREFISGNEAVARGAYEAGCRVACAYPGTPSSEILENIAKYKDKIYCEWSTNEKVAMEVTSGAVFAGARSLVAMKHVGLNVAADPLFSMAYIGATGGFVIVSADDPGMHSSQNEQDNRNYARAAKIAMLEPSDSEEARLLTKLGFDISEQFDTPVLLRLTTRISHSYGIVNTEKREEHPPKTYNKDIKKRLILPAHARVRHIFVEERLEKLREYSNGFFLNKIEWGDKDVGIITSGISYQYVKEVFPEASVLKLSLTWPLPDKLIREFANNVKEVIVVEENDPFLESEIRAMGIKVVGKEKVPLTGELDPYILKRAFGFSEEIHSTRSIPSRPPVLCAGCSHRGVFYCISKLKLTATGDIGCYTLGALPPLNALDTCVCMGASIGNSFGLELALGDEIRDRLVAVIGDSTFFHSGITGLIDIVYNRGTSTVIILDNFTTAMTGHQEHPGTGKTLMGEGTRKIALEDIARACGVENVYVVDPYNLKETEEVIKREVKRREPSVIIARRPCALRVKPEPPLRVIPEKCTGCKLCLRLGCPAISMKDDKAVIDKYLCNGCGMCKQVCLKDAIVNE</sequence>
<keyword evidence="8 14" id="KW-0249">Electron transport</keyword>
<evidence type="ECO:0000256" key="9">
    <source>
        <dbReference type="ARBA" id="ARBA00023002"/>
    </source>
</evidence>
<feature type="binding site" evidence="15">
    <location>
        <position position="554"/>
    </location>
    <ligand>
        <name>[4Fe-4S] cluster</name>
        <dbReference type="ChEBI" id="CHEBI:49883"/>
        <label>2</label>
    </ligand>
</feature>
<dbReference type="InterPro" id="IPR009014">
    <property type="entry name" value="Transketo_C/PFOR_II"/>
</dbReference>
<dbReference type="Gene3D" id="3.40.50.970">
    <property type="match status" value="2"/>
</dbReference>
<dbReference type="NCBIfam" id="TIGR03336">
    <property type="entry name" value="IOR_alpha"/>
    <property type="match status" value="1"/>
</dbReference>
<comment type="catalytic activity">
    <reaction evidence="13 14">
        <text>indole-3-pyruvate + 2 oxidized [2Fe-2S]-[ferredoxin] + CoA = (indol-3-yl)acetyl-CoA + 2 reduced [2Fe-2S]-[ferredoxin] + CO2 + H(+)</text>
        <dbReference type="Rhea" id="RHEA:12645"/>
        <dbReference type="Rhea" id="RHEA-COMP:10000"/>
        <dbReference type="Rhea" id="RHEA-COMP:10001"/>
        <dbReference type="ChEBI" id="CHEBI:15378"/>
        <dbReference type="ChEBI" id="CHEBI:16526"/>
        <dbReference type="ChEBI" id="CHEBI:17640"/>
        <dbReference type="ChEBI" id="CHEBI:33737"/>
        <dbReference type="ChEBI" id="CHEBI:33738"/>
        <dbReference type="ChEBI" id="CHEBI:57271"/>
        <dbReference type="ChEBI" id="CHEBI:57287"/>
        <dbReference type="EC" id="1.2.7.8"/>
    </reaction>
</comment>
<dbReference type="InterPro" id="IPR011766">
    <property type="entry name" value="TPP_enzyme_TPP-bd"/>
</dbReference>
<feature type="binding site" evidence="15">
    <location>
        <position position="526"/>
    </location>
    <ligand>
        <name>[4Fe-4S] cluster</name>
        <dbReference type="ChEBI" id="CHEBI:49883"/>
        <label>1</label>
    </ligand>
</feature>
<dbReference type="GO" id="GO:0030976">
    <property type="term" value="F:thiamine pyrophosphate binding"/>
    <property type="evidence" value="ECO:0007669"/>
    <property type="project" value="InterPro"/>
</dbReference>
<comment type="function">
    <text evidence="1 14">Catalyzes the ferredoxin-dependent oxidative decarboxylation of arylpyruvates.</text>
</comment>
<dbReference type="Proteomes" id="UP000215215">
    <property type="component" value="Unassembled WGS sequence"/>
</dbReference>
<dbReference type="Pfam" id="PF02775">
    <property type="entry name" value="TPP_enzyme_C"/>
    <property type="match status" value="1"/>
</dbReference>
<reference evidence="17 18" key="1">
    <citation type="submission" date="2017-07" db="EMBL/GenBank/DDBJ databases">
        <title>Recovery of genomes from metagenomes via a dereplication, aggregation, and scoring strategy.</title>
        <authorList>
            <person name="Sieber C.M."/>
            <person name="Probst A.J."/>
            <person name="Sharrar A."/>
            <person name="Thomas B.C."/>
            <person name="Hess M."/>
            <person name="Tringe S.G."/>
            <person name="Banfield J.F."/>
        </authorList>
    </citation>
    <scope>NUCLEOTIDE SEQUENCE [LARGE SCALE GENOMIC DNA]</scope>
    <source>
        <strain evidence="17">JGI_Cruoil_03_44_89</strain>
    </source>
</reference>